<name>A0AAN8JVB9_PATCE</name>
<dbReference type="PROSITE" id="PS50156">
    <property type="entry name" value="SSD"/>
    <property type="match status" value="2"/>
</dbReference>
<dbReference type="Gene3D" id="1.20.1640.10">
    <property type="entry name" value="Multidrug efflux transporter AcrB transmembrane domain"/>
    <property type="match status" value="2"/>
</dbReference>
<feature type="transmembrane region" description="Helical" evidence="8">
    <location>
        <begin position="68"/>
        <end position="88"/>
    </location>
</feature>
<feature type="transmembrane region" description="Helical" evidence="8">
    <location>
        <begin position="376"/>
        <end position="395"/>
    </location>
</feature>
<keyword evidence="2 8" id="KW-0812">Transmembrane</keyword>
<evidence type="ECO:0000256" key="8">
    <source>
        <dbReference type="SAM" id="Phobius"/>
    </source>
</evidence>
<dbReference type="InterPro" id="IPR053958">
    <property type="entry name" value="HMGCR/SNAP/NPC1-like_SSD"/>
</dbReference>
<dbReference type="PANTHER" id="PTHR45951:SF7">
    <property type="entry name" value="SSD DOMAIN-CONTAINING PROTEIN"/>
    <property type="match status" value="1"/>
</dbReference>
<evidence type="ECO:0000313" key="10">
    <source>
        <dbReference type="EMBL" id="KAK6183576.1"/>
    </source>
</evidence>
<protein>
    <recommendedName>
        <fullName evidence="9">SSD domain-containing protein</fullName>
    </recommendedName>
</protein>
<feature type="transmembrane region" description="Helical" evidence="8">
    <location>
        <begin position="977"/>
        <end position="1000"/>
    </location>
</feature>
<dbReference type="GO" id="GO:0016020">
    <property type="term" value="C:membrane"/>
    <property type="evidence" value="ECO:0007669"/>
    <property type="project" value="UniProtKB-SubCell"/>
</dbReference>
<dbReference type="Pfam" id="PF12349">
    <property type="entry name" value="Sterol-sensing"/>
    <property type="match status" value="1"/>
</dbReference>
<feature type="transmembrane region" description="Helical" evidence="8">
    <location>
        <begin position="459"/>
        <end position="485"/>
    </location>
</feature>
<keyword evidence="3 8" id="KW-1133">Transmembrane helix</keyword>
<evidence type="ECO:0000313" key="11">
    <source>
        <dbReference type="Proteomes" id="UP001347796"/>
    </source>
</evidence>
<keyword evidence="5" id="KW-0325">Glycoprotein</keyword>
<comment type="similarity">
    <text evidence="6">Belongs to the dispatched family.</text>
</comment>
<dbReference type="SUPFAM" id="SSF82866">
    <property type="entry name" value="Multidrug efflux transporter AcrB transmembrane domain"/>
    <property type="match status" value="2"/>
</dbReference>
<gene>
    <name evidence="10" type="ORF">SNE40_011030</name>
</gene>
<feature type="transmembrane region" description="Helical" evidence="8">
    <location>
        <begin position="430"/>
        <end position="447"/>
    </location>
</feature>
<evidence type="ECO:0000256" key="4">
    <source>
        <dbReference type="ARBA" id="ARBA00023136"/>
    </source>
</evidence>
<comment type="caution">
    <text evidence="10">The sequence shown here is derived from an EMBL/GenBank/DDBJ whole genome shotgun (WGS) entry which is preliminary data.</text>
</comment>
<comment type="subcellular location">
    <subcellularLocation>
        <location evidence="1">Membrane</location>
        <topology evidence="1">Multi-pass membrane protein</topology>
    </subcellularLocation>
</comment>
<dbReference type="EMBL" id="JAZGQO010000007">
    <property type="protein sequence ID" value="KAK6183576.1"/>
    <property type="molecule type" value="Genomic_DNA"/>
</dbReference>
<proteinExistence type="inferred from homology"/>
<feature type="domain" description="SSD" evidence="9">
    <location>
        <begin position="872"/>
        <end position="1000"/>
    </location>
</feature>
<dbReference type="GO" id="GO:0022857">
    <property type="term" value="F:transmembrane transporter activity"/>
    <property type="evidence" value="ECO:0007669"/>
    <property type="project" value="TreeGrafter"/>
</dbReference>
<sequence>MEHDRELSQISKPEEFEPHQKDHEAVNSVYIKEKSNLAAVSQSSLPGKTGKQQEPLAICKFIVRRPKLAFGLTLGWNIFVMFLSAILIQTGYDLLPIDFAGIPLNILDDRAFLRVKAWMNRGEDGTVLSNGADVGGERSSVADNLQIFYQADNVFTQEHLKTISDFETKLLSVNNFEKYCKADSRNSDNNCSKPLSIVRFFDGTFGPMFNDPTFSDIVGKLSTAQNSPQLNEVLQFYLGKEAVINSTTSTAKSSITRTMIQFGYPLAGYDEQTGDLDEQQKKVQTFLVENMRDLLIDANENGLSGLTVTYTSGQLFSYLIQSQVIKDLMLAAGSFLFIFIFMLIQTQSLFLTSCAVGGILMSFLGTNLVYRIILDYQYFGIFHVLSIFIVLGIGADDVFVFNDTWRATAHEKHERLDERLSACYRRASKAMLITSLTTTIAFVANAFNPMLAISSFGIFSGILVMVNYLSAITFFPCVIIIYHLYFENWTWPCFRCCKKKVEPTNLTEAEKFDGHRKNFIVRFFRGPYYYFVVHKIARWVLLVLSLGLIVFFVYMATTIGPQEEQIQFLKDSNNFQKASNLNLEGFRPSSDDNVIQVYIVWGLKHQDLSACHKTDSKCKGKTVWDDGFDLNPKPAQVSLLQLCKKIEDMTDEENGDLKIRRNSITGKLEVKCFLDRINDFLINEGNNTALYTPAADLSLPTSETKMTTFMNAHPELYNTSAISPNFYRYFETGMSYWLNNGYSGVASYDFREYNKLIGVVNDTFDTQQISNSSVLTFGTRLRYAAVTVNTTLQSGKLGFEKGLVTVEAWEKFVNDEVAKLPPSLSGGFQCTPNRGNTWHWLKVQKSLVFSAIQGIIIGIALALPILTIATQNFILGSLATMTIMCVTVTVVGIIPLAGWKLGVLESLNLSLVVGLAVDYVVHLAEGYHISKHTDRSGRLRDMLENVGISVLSGACTTLGASLFMLMAEILFFMQFGIFMFCTIGFSLIYSLVFFTVVLGICGPQNQTGSITPLITWVKNKLTGRNKYDVDCGVCGGQGFHTPVKNGQ</sequence>
<organism evidence="10 11">
    <name type="scientific">Patella caerulea</name>
    <name type="common">Rayed Mediterranean limpet</name>
    <dbReference type="NCBI Taxonomy" id="87958"/>
    <lineage>
        <taxon>Eukaryota</taxon>
        <taxon>Metazoa</taxon>
        <taxon>Spiralia</taxon>
        <taxon>Lophotrochozoa</taxon>
        <taxon>Mollusca</taxon>
        <taxon>Gastropoda</taxon>
        <taxon>Patellogastropoda</taxon>
        <taxon>Patelloidea</taxon>
        <taxon>Patellidae</taxon>
        <taxon>Patella</taxon>
    </lineage>
</organism>
<feature type="transmembrane region" description="Helical" evidence="8">
    <location>
        <begin position="847"/>
        <end position="867"/>
    </location>
</feature>
<feature type="domain" description="SSD" evidence="9">
    <location>
        <begin position="388"/>
        <end position="481"/>
    </location>
</feature>
<feature type="transmembrane region" description="Helical" evidence="8">
    <location>
        <begin position="350"/>
        <end position="369"/>
    </location>
</feature>
<dbReference type="InterPro" id="IPR052081">
    <property type="entry name" value="Dispatched_Hh_regulator"/>
</dbReference>
<evidence type="ECO:0000256" key="7">
    <source>
        <dbReference type="SAM" id="MobiDB-lite"/>
    </source>
</evidence>
<feature type="transmembrane region" description="Helical" evidence="8">
    <location>
        <begin position="873"/>
        <end position="897"/>
    </location>
</feature>
<keyword evidence="4 8" id="KW-0472">Membrane</keyword>
<evidence type="ECO:0000256" key="3">
    <source>
        <dbReference type="ARBA" id="ARBA00022989"/>
    </source>
</evidence>
<dbReference type="InterPro" id="IPR000731">
    <property type="entry name" value="SSD"/>
</dbReference>
<feature type="transmembrane region" description="Helical" evidence="8">
    <location>
        <begin position="909"/>
        <end position="927"/>
    </location>
</feature>
<dbReference type="AlphaFoldDB" id="A0AAN8JVB9"/>
<feature type="transmembrane region" description="Helical" evidence="8">
    <location>
        <begin position="947"/>
        <end position="965"/>
    </location>
</feature>
<evidence type="ECO:0000256" key="6">
    <source>
        <dbReference type="ARBA" id="ARBA00038046"/>
    </source>
</evidence>
<feature type="region of interest" description="Disordered" evidence="7">
    <location>
        <begin position="1"/>
        <end position="22"/>
    </location>
</feature>
<evidence type="ECO:0000256" key="2">
    <source>
        <dbReference type="ARBA" id="ARBA00022692"/>
    </source>
</evidence>
<accession>A0AAN8JVB9</accession>
<feature type="transmembrane region" description="Helical" evidence="8">
    <location>
        <begin position="324"/>
        <end position="344"/>
    </location>
</feature>
<keyword evidence="11" id="KW-1185">Reference proteome</keyword>
<reference evidence="10 11" key="1">
    <citation type="submission" date="2024-01" db="EMBL/GenBank/DDBJ databases">
        <title>The genome of the rayed Mediterranean limpet Patella caerulea (Linnaeus, 1758).</title>
        <authorList>
            <person name="Anh-Thu Weber A."/>
            <person name="Halstead-Nussloch G."/>
        </authorList>
    </citation>
    <scope>NUCLEOTIDE SEQUENCE [LARGE SCALE GENOMIC DNA]</scope>
    <source>
        <strain evidence="10">AATW-2023a</strain>
        <tissue evidence="10">Whole specimen</tissue>
    </source>
</reference>
<feature type="transmembrane region" description="Helical" evidence="8">
    <location>
        <begin position="536"/>
        <end position="556"/>
    </location>
</feature>
<dbReference type="Proteomes" id="UP001347796">
    <property type="component" value="Unassembled WGS sequence"/>
</dbReference>
<dbReference type="PANTHER" id="PTHR45951">
    <property type="entry name" value="PROTEIN DISPATCHED-RELATED"/>
    <property type="match status" value="1"/>
</dbReference>
<evidence type="ECO:0000256" key="1">
    <source>
        <dbReference type="ARBA" id="ARBA00004141"/>
    </source>
</evidence>
<evidence type="ECO:0000259" key="9">
    <source>
        <dbReference type="PROSITE" id="PS50156"/>
    </source>
</evidence>
<evidence type="ECO:0000256" key="5">
    <source>
        <dbReference type="ARBA" id="ARBA00023180"/>
    </source>
</evidence>